<dbReference type="InterPro" id="IPR041078">
    <property type="entry name" value="Plavaka"/>
</dbReference>
<dbReference type="HOGENOM" id="CLU_002498_2_1_1"/>
<dbReference type="OrthoDB" id="3208495at2759"/>
<dbReference type="InParanoid" id="S8E0R7"/>
<dbReference type="AlphaFoldDB" id="S8E0R7"/>
<evidence type="ECO:0000313" key="1">
    <source>
        <dbReference type="EMBL" id="EPS97008.1"/>
    </source>
</evidence>
<sequence>VFGEVWTSDVFLSAERDLLSSRPEGLCTLPRAIWPVMVWSDATHLAQFGQAKAWPIYVYDGGQSKYTRCGSGAAHHLAYIPPLPPTFKKTLEDLGVEPKPALLAHCRREMFHGVWRLILDDEFREACEHGMVVDCIDGIRR</sequence>
<feature type="non-terminal residue" evidence="1">
    <location>
        <position position="141"/>
    </location>
</feature>
<dbReference type="EMBL" id="KE504180">
    <property type="protein sequence ID" value="EPS97008.1"/>
    <property type="molecule type" value="Genomic_DNA"/>
</dbReference>
<reference evidence="1 2" key="1">
    <citation type="journal article" date="2012" name="Science">
        <title>The Paleozoic origin of enzymatic lignin decomposition reconstructed from 31 fungal genomes.</title>
        <authorList>
            <person name="Floudas D."/>
            <person name="Binder M."/>
            <person name="Riley R."/>
            <person name="Barry K."/>
            <person name="Blanchette R.A."/>
            <person name="Henrissat B."/>
            <person name="Martinez A.T."/>
            <person name="Otillar R."/>
            <person name="Spatafora J.W."/>
            <person name="Yadav J.S."/>
            <person name="Aerts A."/>
            <person name="Benoit I."/>
            <person name="Boyd A."/>
            <person name="Carlson A."/>
            <person name="Copeland A."/>
            <person name="Coutinho P.M."/>
            <person name="de Vries R.P."/>
            <person name="Ferreira P."/>
            <person name="Findley K."/>
            <person name="Foster B."/>
            <person name="Gaskell J."/>
            <person name="Glotzer D."/>
            <person name="Gorecki P."/>
            <person name="Heitman J."/>
            <person name="Hesse C."/>
            <person name="Hori C."/>
            <person name="Igarashi K."/>
            <person name="Jurgens J.A."/>
            <person name="Kallen N."/>
            <person name="Kersten P."/>
            <person name="Kohler A."/>
            <person name="Kuees U."/>
            <person name="Kumar T.K.A."/>
            <person name="Kuo A."/>
            <person name="LaButti K."/>
            <person name="Larrondo L.F."/>
            <person name="Lindquist E."/>
            <person name="Ling A."/>
            <person name="Lombard V."/>
            <person name="Lucas S."/>
            <person name="Lundell T."/>
            <person name="Martin R."/>
            <person name="McLaughlin D.J."/>
            <person name="Morgenstern I."/>
            <person name="Morin E."/>
            <person name="Murat C."/>
            <person name="Nagy L.G."/>
            <person name="Nolan M."/>
            <person name="Ohm R.A."/>
            <person name="Patyshakuliyeva A."/>
            <person name="Rokas A."/>
            <person name="Ruiz-Duenas F.J."/>
            <person name="Sabat G."/>
            <person name="Salamov A."/>
            <person name="Samejima M."/>
            <person name="Schmutz J."/>
            <person name="Slot J.C."/>
            <person name="St John F."/>
            <person name="Stenlid J."/>
            <person name="Sun H."/>
            <person name="Sun S."/>
            <person name="Syed K."/>
            <person name="Tsang A."/>
            <person name="Wiebenga A."/>
            <person name="Young D."/>
            <person name="Pisabarro A."/>
            <person name="Eastwood D.C."/>
            <person name="Martin F."/>
            <person name="Cullen D."/>
            <person name="Grigoriev I.V."/>
            <person name="Hibbett D.S."/>
        </authorList>
    </citation>
    <scope>NUCLEOTIDE SEQUENCE</scope>
    <source>
        <strain evidence="2">FP-58527</strain>
    </source>
</reference>
<keyword evidence="2" id="KW-1185">Reference proteome</keyword>
<accession>S8E0R7</accession>
<feature type="non-terminal residue" evidence="1">
    <location>
        <position position="1"/>
    </location>
</feature>
<gene>
    <name evidence="1" type="ORF">FOMPIDRAFT_1082312</name>
</gene>
<dbReference type="STRING" id="743788.S8E0R7"/>
<dbReference type="eggNOG" id="ENOG502SKHB">
    <property type="taxonomic scope" value="Eukaryota"/>
</dbReference>
<organism evidence="1 2">
    <name type="scientific">Fomitopsis schrenkii</name>
    <name type="common">Brown rot fungus</name>
    <dbReference type="NCBI Taxonomy" id="2126942"/>
    <lineage>
        <taxon>Eukaryota</taxon>
        <taxon>Fungi</taxon>
        <taxon>Dikarya</taxon>
        <taxon>Basidiomycota</taxon>
        <taxon>Agaricomycotina</taxon>
        <taxon>Agaricomycetes</taxon>
        <taxon>Polyporales</taxon>
        <taxon>Fomitopsis</taxon>
    </lineage>
</organism>
<name>S8E0R7_FOMSC</name>
<proteinExistence type="predicted"/>
<dbReference type="Pfam" id="PF18759">
    <property type="entry name" value="Plavaka"/>
    <property type="match status" value="1"/>
</dbReference>
<evidence type="ECO:0000313" key="2">
    <source>
        <dbReference type="Proteomes" id="UP000015241"/>
    </source>
</evidence>
<protein>
    <submittedName>
        <fullName evidence="1">Uncharacterized protein</fullName>
    </submittedName>
</protein>
<dbReference type="Proteomes" id="UP000015241">
    <property type="component" value="Unassembled WGS sequence"/>
</dbReference>